<name>A0A5C2S360_9APHY</name>
<accession>A0A5C2S360</accession>
<sequence length="266" mass="29987">MSDEDCFFAPTPWDYAVVRMDPVAMVQHLDDAQALEAAARIQPTIYLVHLSWDSVFPFPGKPWYGFSASLVGPSLRAVDEERCISSDMCIPIFPNTAHPGGREPVRPKPERPFPFDNCYHWSFTDMKIRVIASPEGFNTRIAVKLDAYEDTRREEFFATDGYLQAEALKARDGPSPSVEDVEAAPTSSDETEDEQASIRSYSTFESSVRSAESIDTMTEMGFFGDPSGNIEFQPLVHLWLDIEARLKQEDIVSPVHFYEEIDAITQ</sequence>
<reference evidence="2" key="1">
    <citation type="journal article" date="2018" name="Genome Biol. Evol.">
        <title>Genomics and development of Lentinus tigrinus, a white-rot wood-decaying mushroom with dimorphic fruiting bodies.</title>
        <authorList>
            <person name="Wu B."/>
            <person name="Xu Z."/>
            <person name="Knudson A."/>
            <person name="Carlson A."/>
            <person name="Chen N."/>
            <person name="Kovaka S."/>
            <person name="LaButti K."/>
            <person name="Lipzen A."/>
            <person name="Pennachio C."/>
            <person name="Riley R."/>
            <person name="Schakwitz W."/>
            <person name="Umezawa K."/>
            <person name="Ohm R.A."/>
            <person name="Grigoriev I.V."/>
            <person name="Nagy L.G."/>
            <person name="Gibbons J."/>
            <person name="Hibbett D."/>
        </authorList>
    </citation>
    <scope>NUCLEOTIDE SEQUENCE [LARGE SCALE GENOMIC DNA]</scope>
    <source>
        <strain evidence="2">ALCF2SS1-6</strain>
    </source>
</reference>
<dbReference type="EMBL" id="ML122278">
    <property type="protein sequence ID" value="RPD57881.1"/>
    <property type="molecule type" value="Genomic_DNA"/>
</dbReference>
<dbReference type="AlphaFoldDB" id="A0A5C2S360"/>
<organism evidence="2 3">
    <name type="scientific">Lentinus tigrinus ALCF2SS1-6</name>
    <dbReference type="NCBI Taxonomy" id="1328759"/>
    <lineage>
        <taxon>Eukaryota</taxon>
        <taxon>Fungi</taxon>
        <taxon>Dikarya</taxon>
        <taxon>Basidiomycota</taxon>
        <taxon>Agaricomycotina</taxon>
        <taxon>Agaricomycetes</taxon>
        <taxon>Polyporales</taxon>
        <taxon>Polyporaceae</taxon>
        <taxon>Lentinus</taxon>
    </lineage>
</organism>
<keyword evidence="3" id="KW-1185">Reference proteome</keyword>
<protein>
    <submittedName>
        <fullName evidence="2">Uncharacterized protein</fullName>
    </submittedName>
</protein>
<gene>
    <name evidence="2" type="ORF">L227DRAFT_506047</name>
</gene>
<feature type="region of interest" description="Disordered" evidence="1">
    <location>
        <begin position="169"/>
        <end position="202"/>
    </location>
</feature>
<evidence type="ECO:0000256" key="1">
    <source>
        <dbReference type="SAM" id="MobiDB-lite"/>
    </source>
</evidence>
<evidence type="ECO:0000313" key="2">
    <source>
        <dbReference type="EMBL" id="RPD57881.1"/>
    </source>
</evidence>
<evidence type="ECO:0000313" key="3">
    <source>
        <dbReference type="Proteomes" id="UP000313359"/>
    </source>
</evidence>
<dbReference type="OrthoDB" id="2930792at2759"/>
<proteinExistence type="predicted"/>
<dbReference type="Proteomes" id="UP000313359">
    <property type="component" value="Unassembled WGS sequence"/>
</dbReference>
<dbReference type="STRING" id="1328759.A0A5C2S360"/>